<dbReference type="ChiTaRS" id="MTFR1L">
    <property type="organism name" value="human"/>
</dbReference>
<reference evidence="2" key="1">
    <citation type="journal article" date="2016" name="Cell">
        <title>Widespread Expansion of Protein Interaction Capabilities by Alternative Splicing.</title>
        <authorList>
            <person name="Yang X."/>
            <person name="Coulombe-Huntington J."/>
            <person name="Kang S."/>
            <person name="Sheynkman G.M."/>
            <person name="Hao T."/>
            <person name="Richardson A."/>
            <person name="Sun S."/>
            <person name="Yang F."/>
            <person name="Shen Y.A."/>
            <person name="Murray R."/>
            <person name="Spirohn K."/>
            <person name="Begg B.E."/>
            <person name="Duran-Frigola M."/>
            <person name="MacWilliams A."/>
            <person name="Pevzner S.J."/>
            <person name="Zhong Q."/>
            <person name="Trigg S.A."/>
            <person name="Tam S."/>
            <person name="Ghamsari L."/>
            <person name="Sahni N."/>
            <person name="Yi S."/>
            <person name="Rodriguez M.D."/>
            <person name="Balcha D."/>
            <person name="Tan G."/>
            <person name="Costanzo M."/>
            <person name="Andrews B."/>
            <person name="Boone C."/>
            <person name="Zhou X.J."/>
            <person name="Salehi-Ashtiani K."/>
            <person name="Charloteaux B."/>
            <person name="Chen A."/>
            <person name="Calderwood M.A."/>
            <person name="Aloy P."/>
            <person name="Roth F.P."/>
            <person name="Hill D.E."/>
            <person name="Iakoucheva L.M."/>
            <person name="Xia Y."/>
            <person name="Vidal M."/>
        </authorList>
    </citation>
    <scope>NUCLEOTIDE SEQUENCE</scope>
</reference>
<gene>
    <name evidence="2" type="primary">FAM54B</name>
</gene>
<name>A0A0S2Z5H4_HUMAN</name>
<organism evidence="2">
    <name type="scientific">Homo sapiens</name>
    <name type="common">Human</name>
    <dbReference type="NCBI Taxonomy" id="9606"/>
    <lineage>
        <taxon>Eukaryota</taxon>
        <taxon>Metazoa</taxon>
        <taxon>Chordata</taxon>
        <taxon>Craniata</taxon>
        <taxon>Vertebrata</taxon>
        <taxon>Euteleostomi</taxon>
        <taxon>Mammalia</taxon>
        <taxon>Eutheria</taxon>
        <taxon>Euarchontoglires</taxon>
        <taxon>Primates</taxon>
        <taxon>Haplorrhini</taxon>
        <taxon>Catarrhini</taxon>
        <taxon>Hominidae</taxon>
        <taxon>Homo</taxon>
    </lineage>
</organism>
<dbReference type="AlphaFoldDB" id="A0A0S2Z5H4"/>
<sequence>MSGMEATVLSPSLCSRPSQSGKTSHMGLLEV</sequence>
<evidence type="ECO:0000313" key="2">
    <source>
        <dbReference type="EMBL" id="ALQ34182.1"/>
    </source>
</evidence>
<feature type="compositionally biased region" description="Polar residues" evidence="1">
    <location>
        <begin position="9"/>
        <end position="23"/>
    </location>
</feature>
<proteinExistence type="evidence at transcript level"/>
<evidence type="ECO:0000256" key="1">
    <source>
        <dbReference type="SAM" id="MobiDB-lite"/>
    </source>
</evidence>
<protein>
    <submittedName>
        <fullName evidence="2">Family with sequence similarity 54 member B isoform 2</fullName>
    </submittedName>
</protein>
<feature type="region of interest" description="Disordered" evidence="1">
    <location>
        <begin position="1"/>
        <end position="31"/>
    </location>
</feature>
<dbReference type="EMBL" id="KU178724">
    <property type="protein sequence ID" value="ALQ34182.1"/>
    <property type="molecule type" value="mRNA"/>
</dbReference>
<accession>A0A0S2Z5H4</accession>